<sequence>MTDAIQNPNDADPKAAPKFRRRKDARPDEILDAALRLFVEQGFAKTRVEDIATRAGVSKGAVYLYFPSKDALIEALVDRALGGMADEIGAAMRAYNGHPRPLLERFAGVVRHHLEQNDVIAVPKLIIHEAPSQPQLARIYGERVINKVMPDVIAMFSRAMDAGHIRRLDPEMLVRSMLGPVFLHIILSDIFGIVPERGLSLDLLFETHLSVFFAGIEPVKEA</sequence>
<keyword evidence="2 4" id="KW-0238">DNA-binding</keyword>
<feature type="domain" description="HTH tetR-type" evidence="6">
    <location>
        <begin position="24"/>
        <end position="84"/>
    </location>
</feature>
<evidence type="ECO:0000256" key="1">
    <source>
        <dbReference type="ARBA" id="ARBA00023015"/>
    </source>
</evidence>
<keyword evidence="8" id="KW-1185">Reference proteome</keyword>
<dbReference type="InterPro" id="IPR011075">
    <property type="entry name" value="TetR_C"/>
</dbReference>
<name>A0ABP7JWZ4_9RHOB</name>
<dbReference type="Proteomes" id="UP001399917">
    <property type="component" value="Unassembled WGS sequence"/>
</dbReference>
<organism evidence="7 8">
    <name type="scientific">Celeribacter arenosi</name>
    <dbReference type="NCBI Taxonomy" id="792649"/>
    <lineage>
        <taxon>Bacteria</taxon>
        <taxon>Pseudomonadati</taxon>
        <taxon>Pseudomonadota</taxon>
        <taxon>Alphaproteobacteria</taxon>
        <taxon>Rhodobacterales</taxon>
        <taxon>Roseobacteraceae</taxon>
        <taxon>Celeribacter</taxon>
    </lineage>
</organism>
<evidence type="ECO:0000259" key="6">
    <source>
        <dbReference type="PROSITE" id="PS50977"/>
    </source>
</evidence>
<evidence type="ECO:0000313" key="7">
    <source>
        <dbReference type="EMBL" id="GAA3856151.1"/>
    </source>
</evidence>
<evidence type="ECO:0000256" key="2">
    <source>
        <dbReference type="ARBA" id="ARBA00023125"/>
    </source>
</evidence>
<dbReference type="Pfam" id="PF16859">
    <property type="entry name" value="TetR_C_11"/>
    <property type="match status" value="1"/>
</dbReference>
<dbReference type="Gene3D" id="1.10.357.10">
    <property type="entry name" value="Tetracycline Repressor, domain 2"/>
    <property type="match status" value="1"/>
</dbReference>
<keyword evidence="3" id="KW-0804">Transcription</keyword>
<feature type="DNA-binding region" description="H-T-H motif" evidence="4">
    <location>
        <begin position="47"/>
        <end position="66"/>
    </location>
</feature>
<dbReference type="PRINTS" id="PR00455">
    <property type="entry name" value="HTHTETR"/>
</dbReference>
<evidence type="ECO:0000313" key="8">
    <source>
        <dbReference type="Proteomes" id="UP001399917"/>
    </source>
</evidence>
<reference evidence="8" key="1">
    <citation type="journal article" date="2019" name="Int. J. Syst. Evol. Microbiol.">
        <title>The Global Catalogue of Microorganisms (GCM) 10K type strain sequencing project: providing services to taxonomists for standard genome sequencing and annotation.</title>
        <authorList>
            <consortium name="The Broad Institute Genomics Platform"/>
            <consortium name="The Broad Institute Genome Sequencing Center for Infectious Disease"/>
            <person name="Wu L."/>
            <person name="Ma J."/>
        </authorList>
    </citation>
    <scope>NUCLEOTIDE SEQUENCE [LARGE SCALE GENOMIC DNA]</scope>
    <source>
        <strain evidence="8">JCM 17190</strain>
    </source>
</reference>
<dbReference type="InterPro" id="IPR009057">
    <property type="entry name" value="Homeodomain-like_sf"/>
</dbReference>
<protein>
    <submittedName>
        <fullName evidence="7">TetR/AcrR family transcriptional regulator</fullName>
    </submittedName>
</protein>
<dbReference type="PROSITE" id="PS50977">
    <property type="entry name" value="HTH_TETR_2"/>
    <property type="match status" value="1"/>
</dbReference>
<dbReference type="InterPro" id="IPR001647">
    <property type="entry name" value="HTH_TetR"/>
</dbReference>
<dbReference type="InterPro" id="IPR036271">
    <property type="entry name" value="Tet_transcr_reg_TetR-rel_C_sf"/>
</dbReference>
<dbReference type="RefSeq" id="WP_344842782.1">
    <property type="nucleotide sequence ID" value="NZ_BAABDF010000002.1"/>
</dbReference>
<accession>A0ABP7JWZ4</accession>
<dbReference type="SUPFAM" id="SSF48498">
    <property type="entry name" value="Tetracyclin repressor-like, C-terminal domain"/>
    <property type="match status" value="1"/>
</dbReference>
<gene>
    <name evidence="7" type="ORF">GCM10022404_04030</name>
</gene>
<dbReference type="EMBL" id="BAABDF010000002">
    <property type="protein sequence ID" value="GAA3856151.1"/>
    <property type="molecule type" value="Genomic_DNA"/>
</dbReference>
<keyword evidence="1" id="KW-0805">Transcription regulation</keyword>
<dbReference type="Pfam" id="PF00440">
    <property type="entry name" value="TetR_N"/>
    <property type="match status" value="1"/>
</dbReference>
<evidence type="ECO:0000256" key="3">
    <source>
        <dbReference type="ARBA" id="ARBA00023163"/>
    </source>
</evidence>
<comment type="caution">
    <text evidence="7">The sequence shown here is derived from an EMBL/GenBank/DDBJ whole genome shotgun (WGS) entry which is preliminary data.</text>
</comment>
<dbReference type="InterPro" id="IPR050109">
    <property type="entry name" value="HTH-type_TetR-like_transc_reg"/>
</dbReference>
<dbReference type="PANTHER" id="PTHR30055">
    <property type="entry name" value="HTH-TYPE TRANSCRIPTIONAL REGULATOR RUTR"/>
    <property type="match status" value="1"/>
</dbReference>
<proteinExistence type="predicted"/>
<feature type="region of interest" description="Disordered" evidence="5">
    <location>
        <begin position="1"/>
        <end position="20"/>
    </location>
</feature>
<dbReference type="PANTHER" id="PTHR30055:SF234">
    <property type="entry name" value="HTH-TYPE TRANSCRIPTIONAL REGULATOR BETI"/>
    <property type="match status" value="1"/>
</dbReference>
<evidence type="ECO:0000256" key="5">
    <source>
        <dbReference type="SAM" id="MobiDB-lite"/>
    </source>
</evidence>
<dbReference type="SUPFAM" id="SSF46689">
    <property type="entry name" value="Homeodomain-like"/>
    <property type="match status" value="1"/>
</dbReference>
<evidence type="ECO:0000256" key="4">
    <source>
        <dbReference type="PROSITE-ProRule" id="PRU00335"/>
    </source>
</evidence>